<feature type="signal peptide" evidence="1">
    <location>
        <begin position="1"/>
        <end position="40"/>
    </location>
</feature>
<keyword evidence="3" id="KW-1185">Reference proteome</keyword>
<proteinExistence type="predicted"/>
<dbReference type="GO" id="GO:0000272">
    <property type="term" value="P:polysaccharide catabolic process"/>
    <property type="evidence" value="ECO:0007669"/>
    <property type="project" value="InterPro"/>
</dbReference>
<accession>B8FCZ9</accession>
<feature type="chain" id="PRO_5002869171" evidence="1">
    <location>
        <begin position="41"/>
        <end position="763"/>
    </location>
</feature>
<evidence type="ECO:0000256" key="1">
    <source>
        <dbReference type="SAM" id="SignalP"/>
    </source>
</evidence>
<dbReference type="eggNOG" id="COG3292">
    <property type="taxonomic scope" value="Bacteria"/>
</dbReference>
<dbReference type="SUPFAM" id="SSF63446">
    <property type="entry name" value="Type I dockerin domain"/>
    <property type="match status" value="1"/>
</dbReference>
<evidence type="ECO:0000313" key="2">
    <source>
        <dbReference type="EMBL" id="ACL06430.1"/>
    </source>
</evidence>
<dbReference type="InterPro" id="IPR002105">
    <property type="entry name" value="Dockerin_1_rpt"/>
</dbReference>
<gene>
    <name evidence="2" type="ordered locus">Dalk_4752</name>
</gene>
<evidence type="ECO:0000313" key="3">
    <source>
        <dbReference type="Proteomes" id="UP000000739"/>
    </source>
</evidence>
<dbReference type="KEGG" id="dal:Dalk_4752"/>
<dbReference type="SUPFAM" id="SSF63829">
    <property type="entry name" value="Calcium-dependent phosphotriesterase"/>
    <property type="match status" value="2"/>
</dbReference>
<dbReference type="GO" id="GO:0004553">
    <property type="term" value="F:hydrolase activity, hydrolyzing O-glycosyl compounds"/>
    <property type="evidence" value="ECO:0007669"/>
    <property type="project" value="InterPro"/>
</dbReference>
<dbReference type="Proteomes" id="UP000000739">
    <property type="component" value="Chromosome"/>
</dbReference>
<dbReference type="AlphaFoldDB" id="B8FCZ9"/>
<organism evidence="2 3">
    <name type="scientific">Desulfatibacillum aliphaticivorans</name>
    <dbReference type="NCBI Taxonomy" id="218208"/>
    <lineage>
        <taxon>Bacteria</taxon>
        <taxon>Pseudomonadati</taxon>
        <taxon>Thermodesulfobacteriota</taxon>
        <taxon>Desulfobacteria</taxon>
        <taxon>Desulfobacterales</taxon>
        <taxon>Desulfatibacillaceae</taxon>
        <taxon>Desulfatibacillum</taxon>
    </lineage>
</organism>
<dbReference type="HOGENOM" id="CLU_365521_0_0_7"/>
<protein>
    <submittedName>
        <fullName evidence="2">Two component regulator propeller domain protein</fullName>
    </submittedName>
</protein>
<dbReference type="InterPro" id="IPR036439">
    <property type="entry name" value="Dockerin_dom_sf"/>
</dbReference>
<sequence>MMKNGHKINPTAPFKRGPFAWALFCFMLIFLCTGFQTALAQEETPPDWYRMRTNSVPNMPQDLTVDSTGAVWVTAANDSEDEPGVWRLPSGETRFQYLTDSRANNWLEGDYNNVVEKPNLNEEINYAAQDDDGNVWYALNNRTVLVERANGDWLTFDMVDTSYLGSDSTNVDSAHTIRFINNQDGTQDALLIAYRSILRVDSNFTVVETREVYLQYNNYFIQDAYFDTHGRYWVCDGYGVQFGPTLLNTQFPAYNVYKDDPEAPTYNPDVITSTLEIITGVMEDSLGNMWFSKSSGGMYCLSSPDGTDDWVKYDINALTGASSTVNCMAAGANGTMWFGARYSGIVKYDPGTGWSRTTCAILGIPSEQILSMKEHDSKLWFTTYDNSVNAGVYALNFSDSSVTSWTYRESSTSLTSNRINSVAADLSGGVWFASYDLPKVARMKADGTWVQYATDAMDLLWSRGSGSIPGIGVDSNNIVYMAPTRRSPVAYDITTEQWLDLPAGPPAPLADTTFYGVYVDPKDGKWFLGADWVYYLNADNSAWTIYDTNDETTFSDYRVTNALMDAEENMWFSTFYGLCVAKNDPISGTVWIQFESGDGTGYAGWYTDRVFLDGDGVIWNSASQTYDSASNTWTTQTDTTPLTTRPLVFLNGNIPADLELAGAPEALSGTAQDLMTIDTKGSVYFAGGMFWVQSVNKGVIVCSPVKGDVSRDGRIDLADAVLSMGALSGKTTGVQSAPTDVTGDGKVDQAEGLYVLQKMAGLR</sequence>
<keyword evidence="1" id="KW-0732">Signal</keyword>
<dbReference type="Gene3D" id="1.10.1330.10">
    <property type="entry name" value="Dockerin domain"/>
    <property type="match status" value="1"/>
</dbReference>
<dbReference type="InterPro" id="IPR015943">
    <property type="entry name" value="WD40/YVTN_repeat-like_dom_sf"/>
</dbReference>
<dbReference type="EMBL" id="CP001322">
    <property type="protein sequence ID" value="ACL06430.1"/>
    <property type="molecule type" value="Genomic_DNA"/>
</dbReference>
<name>B8FCZ9_DESAL</name>
<dbReference type="Gene3D" id="2.130.10.10">
    <property type="entry name" value="YVTN repeat-like/Quinoprotein amine dehydrogenase"/>
    <property type="match status" value="2"/>
</dbReference>
<dbReference type="Pfam" id="PF00404">
    <property type="entry name" value="Dockerin_1"/>
    <property type="match status" value="1"/>
</dbReference>
<reference evidence="2 3" key="1">
    <citation type="journal article" date="2012" name="Environ. Microbiol.">
        <title>The genome sequence of Desulfatibacillum alkenivorans AK-01: a blueprint for anaerobic alkane oxidation.</title>
        <authorList>
            <person name="Callaghan A.V."/>
            <person name="Morris B.E."/>
            <person name="Pereira I.A."/>
            <person name="McInerney M.J."/>
            <person name="Austin R.N."/>
            <person name="Groves J.T."/>
            <person name="Kukor J.J."/>
            <person name="Suflita J.M."/>
            <person name="Young L.Y."/>
            <person name="Zylstra G.J."/>
            <person name="Wawrik B."/>
        </authorList>
    </citation>
    <scope>NUCLEOTIDE SEQUENCE [LARGE SCALE GENOMIC DNA]</scope>
    <source>
        <strain evidence="2 3">AK-01</strain>
    </source>
</reference>